<evidence type="ECO:0000256" key="7">
    <source>
        <dbReference type="SAM" id="Phobius"/>
    </source>
</evidence>
<keyword evidence="3" id="KW-1003">Cell membrane</keyword>
<comment type="caution">
    <text evidence="8">The sequence shown here is derived from an EMBL/GenBank/DDBJ whole genome shotgun (WGS) entry which is preliminary data.</text>
</comment>
<evidence type="ECO:0008006" key="10">
    <source>
        <dbReference type="Google" id="ProtNLM"/>
    </source>
</evidence>
<feature type="transmembrane region" description="Helical" evidence="7">
    <location>
        <begin position="98"/>
        <end position="116"/>
    </location>
</feature>
<evidence type="ECO:0000256" key="3">
    <source>
        <dbReference type="ARBA" id="ARBA00022475"/>
    </source>
</evidence>
<reference evidence="8 9" key="1">
    <citation type="journal article" date="2012" name="J. Bacteriol.">
        <title>Genome Sequence of Gallaecimonas xiamenensis Type Strain 3-C-1.</title>
        <authorList>
            <person name="Lai Q."/>
            <person name="Wang L."/>
            <person name="Wang W."/>
            <person name="Shao Z."/>
        </authorList>
    </citation>
    <scope>NUCLEOTIDE SEQUENCE [LARGE SCALE GENOMIC DNA]</scope>
    <source>
        <strain evidence="8 9">3-C-1</strain>
    </source>
</reference>
<dbReference type="STRING" id="745411.B3C1_13374"/>
<organism evidence="8 9">
    <name type="scientific">Gallaecimonas xiamenensis 3-C-1</name>
    <dbReference type="NCBI Taxonomy" id="745411"/>
    <lineage>
        <taxon>Bacteria</taxon>
        <taxon>Pseudomonadati</taxon>
        <taxon>Pseudomonadota</taxon>
        <taxon>Gammaproteobacteria</taxon>
        <taxon>Enterobacterales</taxon>
        <taxon>Gallaecimonadaceae</taxon>
        <taxon>Gallaecimonas</taxon>
    </lineage>
</organism>
<protein>
    <recommendedName>
        <fullName evidence="10">Cobalt transport protein CbiM</fullName>
    </recommendedName>
</protein>
<comment type="subcellular location">
    <subcellularLocation>
        <location evidence="1">Cell membrane</location>
        <topology evidence="1">Multi-pass membrane protein</topology>
    </subcellularLocation>
</comment>
<dbReference type="RefSeq" id="WP_008485461.1">
    <property type="nucleotide sequence ID" value="NZ_AMRI01000019.1"/>
</dbReference>
<sequence length="210" mass="23454">MIPWGLLVGFLCFSAWAQQGAELRLLRSRSWLQGLFFGSGLALLALWLLQAGIEDGLEVHFLGLTTVTLVLGWRLALLAGLLPLGLLTLTGLEQWQHLGPNCAFGLALPVLVSEAVRQGVARYLPHHLFVYFFCTGFFNAALALVAHMLAMAAWFYWAEGFDGRQVLDNYLILMPLLAFPEALLNGMAVTMLTLYRPQWLKDFHDSDYLN</sequence>
<dbReference type="eggNOG" id="COG3235">
    <property type="taxonomic scope" value="Bacteria"/>
</dbReference>
<keyword evidence="6 7" id="KW-0472">Membrane</keyword>
<proteinExistence type="predicted"/>
<dbReference type="GO" id="GO:0005886">
    <property type="term" value="C:plasma membrane"/>
    <property type="evidence" value="ECO:0007669"/>
    <property type="project" value="UniProtKB-SubCell"/>
</dbReference>
<dbReference type="Pfam" id="PF01891">
    <property type="entry name" value="CbiM"/>
    <property type="match status" value="1"/>
</dbReference>
<evidence type="ECO:0000256" key="4">
    <source>
        <dbReference type="ARBA" id="ARBA00022692"/>
    </source>
</evidence>
<keyword evidence="5 7" id="KW-1133">Transmembrane helix</keyword>
<accession>K2JKA2</accession>
<gene>
    <name evidence="8" type="ORF">B3C1_13374</name>
</gene>
<dbReference type="GO" id="GO:0000041">
    <property type="term" value="P:transition metal ion transport"/>
    <property type="evidence" value="ECO:0007669"/>
    <property type="project" value="InterPro"/>
</dbReference>
<feature type="transmembrane region" description="Helical" evidence="7">
    <location>
        <begin position="170"/>
        <end position="195"/>
    </location>
</feature>
<dbReference type="OrthoDB" id="5297929at2"/>
<evidence type="ECO:0000256" key="1">
    <source>
        <dbReference type="ARBA" id="ARBA00004651"/>
    </source>
</evidence>
<evidence type="ECO:0000313" key="9">
    <source>
        <dbReference type="Proteomes" id="UP000006755"/>
    </source>
</evidence>
<evidence type="ECO:0000256" key="5">
    <source>
        <dbReference type="ARBA" id="ARBA00022989"/>
    </source>
</evidence>
<feature type="transmembrane region" description="Helical" evidence="7">
    <location>
        <begin position="128"/>
        <end position="158"/>
    </location>
</feature>
<feature type="transmembrane region" description="Helical" evidence="7">
    <location>
        <begin position="30"/>
        <end position="49"/>
    </location>
</feature>
<keyword evidence="9" id="KW-1185">Reference proteome</keyword>
<dbReference type="InterPro" id="IPR002751">
    <property type="entry name" value="CbiM/NikMN"/>
</dbReference>
<keyword evidence="4 7" id="KW-0812">Transmembrane</keyword>
<name>K2JKA2_9GAMM</name>
<evidence type="ECO:0000256" key="2">
    <source>
        <dbReference type="ARBA" id="ARBA00022448"/>
    </source>
</evidence>
<evidence type="ECO:0000256" key="6">
    <source>
        <dbReference type="ARBA" id="ARBA00023136"/>
    </source>
</evidence>
<dbReference type="EMBL" id="AMRI01000019">
    <property type="protein sequence ID" value="EKE70989.1"/>
    <property type="molecule type" value="Genomic_DNA"/>
</dbReference>
<keyword evidence="2" id="KW-0813">Transport</keyword>
<dbReference type="AlphaFoldDB" id="K2JKA2"/>
<dbReference type="Proteomes" id="UP000006755">
    <property type="component" value="Unassembled WGS sequence"/>
</dbReference>
<dbReference type="Gene3D" id="1.10.1760.20">
    <property type="match status" value="1"/>
</dbReference>
<feature type="transmembrane region" description="Helical" evidence="7">
    <location>
        <begin position="61"/>
        <end position="86"/>
    </location>
</feature>
<evidence type="ECO:0000313" key="8">
    <source>
        <dbReference type="EMBL" id="EKE70989.1"/>
    </source>
</evidence>